<name>A0A495QQB9_9EURY</name>
<dbReference type="EMBL" id="RBWW01000004">
    <property type="protein sequence ID" value="RKS75136.1"/>
    <property type="molecule type" value="Genomic_DNA"/>
</dbReference>
<sequence>MRQLLILSCGRRRRTLSGRATGSLAYPVFAVIVVAEAIPTDEALATLELRIQTVEIVEVRQRVHIDDLTLTVVGPLHSYFWLVTEPWHNVFITSQYVEE</sequence>
<dbReference type="Proteomes" id="UP000268233">
    <property type="component" value="Unassembled WGS sequence"/>
</dbReference>
<accession>A0A495QQB9</accession>
<evidence type="ECO:0000313" key="2">
    <source>
        <dbReference type="Proteomes" id="UP000268233"/>
    </source>
</evidence>
<reference evidence="1 2" key="1">
    <citation type="submission" date="2018-10" db="EMBL/GenBank/DDBJ databases">
        <title>Genomic Encyclopedia of Archaeal and Bacterial Type Strains, Phase II (KMG-II): from individual species to whole genera.</title>
        <authorList>
            <person name="Goeker M."/>
        </authorList>
    </citation>
    <scope>NUCLEOTIDE SEQUENCE [LARGE SCALE GENOMIC DNA]</scope>
    <source>
        <strain evidence="1 2">DSM 11927</strain>
    </source>
</reference>
<proteinExistence type="predicted"/>
<dbReference type="AlphaFoldDB" id="A0A495QQB9"/>
<protein>
    <submittedName>
        <fullName evidence="1">Uncharacterized protein</fullName>
    </submittedName>
</protein>
<organism evidence="1 2">
    <name type="scientific">Haloarcula quadrata</name>
    <dbReference type="NCBI Taxonomy" id="182779"/>
    <lineage>
        <taxon>Archaea</taxon>
        <taxon>Methanobacteriati</taxon>
        <taxon>Methanobacteriota</taxon>
        <taxon>Stenosarchaea group</taxon>
        <taxon>Halobacteria</taxon>
        <taxon>Halobacteriales</taxon>
        <taxon>Haloarculaceae</taxon>
        <taxon>Haloarcula</taxon>
    </lineage>
</organism>
<comment type="caution">
    <text evidence="1">The sequence shown here is derived from an EMBL/GenBank/DDBJ whole genome shotgun (WGS) entry which is preliminary data.</text>
</comment>
<evidence type="ECO:0000313" key="1">
    <source>
        <dbReference type="EMBL" id="RKS75136.1"/>
    </source>
</evidence>
<gene>
    <name evidence="1" type="ORF">BDK61_4676</name>
</gene>
<keyword evidence="2" id="KW-1185">Reference proteome</keyword>